<organism evidence="1 2">
    <name type="scientific">Ramazzottius varieornatus</name>
    <name type="common">Water bear</name>
    <name type="synonym">Tardigrade</name>
    <dbReference type="NCBI Taxonomy" id="947166"/>
    <lineage>
        <taxon>Eukaryota</taxon>
        <taxon>Metazoa</taxon>
        <taxon>Ecdysozoa</taxon>
        <taxon>Tardigrada</taxon>
        <taxon>Eutardigrada</taxon>
        <taxon>Parachela</taxon>
        <taxon>Hypsibioidea</taxon>
        <taxon>Ramazzottiidae</taxon>
        <taxon>Ramazzottius</taxon>
    </lineage>
</organism>
<dbReference type="EMBL" id="BDGG01000004">
    <property type="protein sequence ID" value="GAU98216.1"/>
    <property type="molecule type" value="Genomic_DNA"/>
</dbReference>
<proteinExistence type="predicted"/>
<accession>A0A1D1V979</accession>
<dbReference type="Proteomes" id="UP000186922">
    <property type="component" value="Unassembled WGS sequence"/>
</dbReference>
<keyword evidence="2" id="KW-1185">Reference proteome</keyword>
<evidence type="ECO:0000313" key="1">
    <source>
        <dbReference type="EMBL" id="GAU98216.1"/>
    </source>
</evidence>
<gene>
    <name evidence="1" type="primary">RvY_09392-1</name>
    <name evidence="1" type="synonym">RvY_09392.1</name>
    <name evidence="1" type="ORF">RvY_09392</name>
</gene>
<evidence type="ECO:0000313" key="2">
    <source>
        <dbReference type="Proteomes" id="UP000186922"/>
    </source>
</evidence>
<dbReference type="AlphaFoldDB" id="A0A1D1V979"/>
<name>A0A1D1V979_RAMVA</name>
<sequence>MRHSTNQPVDVQQDFIDFMAIFKCHLRTVQPQDHVSDCTLQNTDVPRGPSYLPATTIQSYL</sequence>
<reference evidence="1 2" key="1">
    <citation type="journal article" date="2016" name="Nat. Commun.">
        <title>Extremotolerant tardigrade genome and improved radiotolerance of human cultured cells by tardigrade-unique protein.</title>
        <authorList>
            <person name="Hashimoto T."/>
            <person name="Horikawa D.D."/>
            <person name="Saito Y."/>
            <person name="Kuwahara H."/>
            <person name="Kozuka-Hata H."/>
            <person name="Shin-I T."/>
            <person name="Minakuchi Y."/>
            <person name="Ohishi K."/>
            <person name="Motoyama A."/>
            <person name="Aizu T."/>
            <person name="Enomoto A."/>
            <person name="Kondo K."/>
            <person name="Tanaka S."/>
            <person name="Hara Y."/>
            <person name="Koshikawa S."/>
            <person name="Sagara H."/>
            <person name="Miura T."/>
            <person name="Yokobori S."/>
            <person name="Miyagawa K."/>
            <person name="Suzuki Y."/>
            <person name="Kubo T."/>
            <person name="Oyama M."/>
            <person name="Kohara Y."/>
            <person name="Fujiyama A."/>
            <person name="Arakawa K."/>
            <person name="Katayama T."/>
            <person name="Toyoda A."/>
            <person name="Kunieda T."/>
        </authorList>
    </citation>
    <scope>NUCLEOTIDE SEQUENCE [LARGE SCALE GENOMIC DNA]</scope>
    <source>
        <strain evidence="1 2">YOKOZUNA-1</strain>
    </source>
</reference>
<comment type="caution">
    <text evidence="1">The sequence shown here is derived from an EMBL/GenBank/DDBJ whole genome shotgun (WGS) entry which is preliminary data.</text>
</comment>
<protein>
    <submittedName>
        <fullName evidence="1">Uncharacterized protein</fullName>
    </submittedName>
</protein>